<dbReference type="AlphaFoldDB" id="G6EK10"/>
<dbReference type="RefSeq" id="WP_007015588.1">
    <property type="nucleotide sequence ID" value="NZ_AGFM01000085.1"/>
</dbReference>
<dbReference type="Proteomes" id="UP000004030">
    <property type="component" value="Unassembled WGS sequence"/>
</dbReference>
<dbReference type="KEGG" id="npn:JI59_23840"/>
<evidence type="ECO:0000313" key="1">
    <source>
        <dbReference type="EMBL" id="EHJ58349.1"/>
    </source>
</evidence>
<name>G6EK10_9SPHN</name>
<accession>G6EK10</accession>
<keyword evidence="2" id="KW-1185">Reference proteome</keyword>
<dbReference type="EMBL" id="AGFM01000085">
    <property type="protein sequence ID" value="EHJ58349.1"/>
    <property type="molecule type" value="Genomic_DNA"/>
</dbReference>
<dbReference type="eggNOG" id="ENOG5032VE4">
    <property type="taxonomic scope" value="Bacteria"/>
</dbReference>
<evidence type="ECO:0008006" key="3">
    <source>
        <dbReference type="Google" id="ProtNLM"/>
    </source>
</evidence>
<dbReference type="OrthoDB" id="9813050at2"/>
<sequence length="220" mass="24824">MPFSQDEIHELPIVISAPRFATYLQAMGNDREQALALYEWNLDLSAALIVPLQVCEVAVRNGVAEAIERVHGANWPWNNGFIRSLPRPKGRFRYNPAIDLQTCAASLPTTGKVIAELKFAFWETLFTAGQDSRIWNAHFRACFPGAPPAQTIAQCRATAHADLRIIRLLRNRIAHHEPVFTRNIDDDYQRIHDMIAWRSQIAAAWMDGKQSVLALLATKP</sequence>
<gene>
    <name evidence="1" type="ORF">NSU_4681</name>
</gene>
<organism evidence="1 2">
    <name type="scientific">Novosphingobium pentaromativorans US6-1</name>
    <dbReference type="NCBI Taxonomy" id="1088721"/>
    <lineage>
        <taxon>Bacteria</taxon>
        <taxon>Pseudomonadati</taxon>
        <taxon>Pseudomonadota</taxon>
        <taxon>Alphaproteobacteria</taxon>
        <taxon>Sphingomonadales</taxon>
        <taxon>Sphingomonadaceae</taxon>
        <taxon>Novosphingobium</taxon>
    </lineage>
</organism>
<reference evidence="1 2" key="1">
    <citation type="journal article" date="2012" name="J. Bacteriol.">
        <title>Genome sequence of benzo(a)pyrene-degrading bacterium Novosphingobium pentaromativorans US6-1.</title>
        <authorList>
            <person name="Luo Y.R."/>
            <person name="Kang S.G."/>
            <person name="Kim S.J."/>
            <person name="Kim M.R."/>
            <person name="Li N."/>
            <person name="Lee J.H."/>
            <person name="Kwon K.K."/>
        </authorList>
    </citation>
    <scope>NUCLEOTIDE SEQUENCE [LARGE SCALE GENOMIC DNA]</scope>
    <source>
        <strain evidence="1 2">US6-1</strain>
    </source>
</reference>
<evidence type="ECO:0000313" key="2">
    <source>
        <dbReference type="Proteomes" id="UP000004030"/>
    </source>
</evidence>
<protein>
    <recommendedName>
        <fullName evidence="3">Abi-like protein</fullName>
    </recommendedName>
</protein>
<comment type="caution">
    <text evidence="1">The sequence shown here is derived from an EMBL/GenBank/DDBJ whole genome shotgun (WGS) entry which is preliminary data.</text>
</comment>
<proteinExistence type="predicted"/>
<dbReference type="PATRIC" id="fig|1088721.3.peg.4599"/>